<comment type="caution">
    <text evidence="2">The sequence shown here is derived from an EMBL/GenBank/DDBJ whole genome shotgun (WGS) entry which is preliminary data.</text>
</comment>
<dbReference type="AlphaFoldDB" id="A0A4U1BC82"/>
<dbReference type="GO" id="GO:0016747">
    <property type="term" value="F:acyltransferase activity, transferring groups other than amino-acyl groups"/>
    <property type="evidence" value="ECO:0007669"/>
    <property type="project" value="InterPro"/>
</dbReference>
<organism evidence="2 3">
    <name type="scientific">Ferrimonas sediminicola</name>
    <dbReference type="NCBI Taxonomy" id="2569538"/>
    <lineage>
        <taxon>Bacteria</taxon>
        <taxon>Pseudomonadati</taxon>
        <taxon>Pseudomonadota</taxon>
        <taxon>Gammaproteobacteria</taxon>
        <taxon>Alteromonadales</taxon>
        <taxon>Ferrimonadaceae</taxon>
        <taxon>Ferrimonas</taxon>
    </lineage>
</organism>
<evidence type="ECO:0000259" key="1">
    <source>
        <dbReference type="PROSITE" id="PS51186"/>
    </source>
</evidence>
<dbReference type="SUPFAM" id="SSF55729">
    <property type="entry name" value="Acyl-CoA N-acyltransferases (Nat)"/>
    <property type="match status" value="1"/>
</dbReference>
<evidence type="ECO:0000313" key="3">
    <source>
        <dbReference type="Proteomes" id="UP000305674"/>
    </source>
</evidence>
<keyword evidence="3" id="KW-1185">Reference proteome</keyword>
<dbReference type="EMBL" id="SWCI01000007">
    <property type="protein sequence ID" value="TKB48475.1"/>
    <property type="molecule type" value="Genomic_DNA"/>
</dbReference>
<dbReference type="Gene3D" id="3.40.630.30">
    <property type="match status" value="1"/>
</dbReference>
<proteinExistence type="predicted"/>
<reference evidence="2 3" key="1">
    <citation type="submission" date="2019-04" db="EMBL/GenBank/DDBJ databases">
        <authorList>
            <person name="Hwang J.C."/>
        </authorList>
    </citation>
    <scope>NUCLEOTIDE SEQUENCE [LARGE SCALE GENOMIC DNA]</scope>
    <source>
        <strain evidence="2 3">IMCC35001</strain>
    </source>
</reference>
<accession>A0A4U1BC82</accession>
<protein>
    <submittedName>
        <fullName evidence="2">N-acetyltransferase</fullName>
    </submittedName>
</protein>
<sequence>MVTDEILTADEASRYYKRVPTHKGVEVVIRAIRPDDKYEILDIFPTLSQRTLYMRFFRVIEAPSLESLSRYTNVDFATTLAFVVTKGPNQNIVAAGRLIRATEHSKVAELSCLVVDHYQHQGVGNALVADLFQAGKAWGIEQVIALVHSENHPMLRLLKNQGYPCEMLFDEGEFTVTLDISQPPSDENRASYRTTMAAMHQAV</sequence>
<dbReference type="Pfam" id="PF00583">
    <property type="entry name" value="Acetyltransf_1"/>
    <property type="match status" value="1"/>
</dbReference>
<keyword evidence="2" id="KW-0808">Transferase</keyword>
<dbReference type="InterPro" id="IPR016181">
    <property type="entry name" value="Acyl_CoA_acyltransferase"/>
</dbReference>
<dbReference type="InterPro" id="IPR000182">
    <property type="entry name" value="GNAT_dom"/>
</dbReference>
<dbReference type="CDD" id="cd04301">
    <property type="entry name" value="NAT_SF"/>
    <property type="match status" value="1"/>
</dbReference>
<dbReference type="Proteomes" id="UP000305674">
    <property type="component" value="Unassembled WGS sequence"/>
</dbReference>
<dbReference type="PROSITE" id="PS51186">
    <property type="entry name" value="GNAT"/>
    <property type="match status" value="1"/>
</dbReference>
<dbReference type="OrthoDB" id="6397883at2"/>
<name>A0A4U1BC82_9GAMM</name>
<dbReference type="RefSeq" id="WP_136853586.1">
    <property type="nucleotide sequence ID" value="NZ_SWCI01000007.1"/>
</dbReference>
<feature type="domain" description="N-acetyltransferase" evidence="1">
    <location>
        <begin position="27"/>
        <end position="185"/>
    </location>
</feature>
<gene>
    <name evidence="2" type="ORF">FCL40_12250</name>
</gene>
<evidence type="ECO:0000313" key="2">
    <source>
        <dbReference type="EMBL" id="TKB48475.1"/>
    </source>
</evidence>